<evidence type="ECO:0000313" key="2">
    <source>
        <dbReference type="EMBL" id="RWS01777.1"/>
    </source>
</evidence>
<organism evidence="1 3">
    <name type="scientific">Dinothrombium tinctorium</name>
    <dbReference type="NCBI Taxonomy" id="1965070"/>
    <lineage>
        <taxon>Eukaryota</taxon>
        <taxon>Metazoa</taxon>
        <taxon>Ecdysozoa</taxon>
        <taxon>Arthropoda</taxon>
        <taxon>Chelicerata</taxon>
        <taxon>Arachnida</taxon>
        <taxon>Acari</taxon>
        <taxon>Acariformes</taxon>
        <taxon>Trombidiformes</taxon>
        <taxon>Prostigmata</taxon>
        <taxon>Anystina</taxon>
        <taxon>Parasitengona</taxon>
        <taxon>Trombidioidea</taxon>
        <taxon>Trombidiidae</taxon>
        <taxon>Dinothrombium</taxon>
    </lineage>
</organism>
<accession>A0A3S3NTY7</accession>
<name>A0A3S3NTY7_9ACAR</name>
<gene>
    <name evidence="1" type="ORF">B4U79_03588</name>
    <name evidence="2" type="ORF">B4U79_07377</name>
</gene>
<dbReference type="EMBL" id="NCKU01008643">
    <property type="protein sequence ID" value="RWS01774.1"/>
    <property type="molecule type" value="Genomic_DNA"/>
</dbReference>
<comment type="caution">
    <text evidence="1">The sequence shown here is derived from an EMBL/GenBank/DDBJ whole genome shotgun (WGS) entry which is preliminary data.</text>
</comment>
<proteinExistence type="predicted"/>
<reference evidence="1 3" key="1">
    <citation type="journal article" date="2018" name="Gigascience">
        <title>Genomes of trombidid mites reveal novel predicted allergens and laterally-transferred genes associated with secondary metabolism.</title>
        <authorList>
            <person name="Dong X."/>
            <person name="Chaisiri K."/>
            <person name="Xia D."/>
            <person name="Armstrong S.D."/>
            <person name="Fang Y."/>
            <person name="Donnelly M.J."/>
            <person name="Kadowaki T."/>
            <person name="McGarry J.W."/>
            <person name="Darby A.C."/>
            <person name="Makepeace B.L."/>
        </authorList>
    </citation>
    <scope>NUCLEOTIDE SEQUENCE [LARGE SCALE GENOMIC DNA]</scope>
    <source>
        <strain evidence="1">UoL-WK</strain>
    </source>
</reference>
<evidence type="ECO:0000313" key="1">
    <source>
        <dbReference type="EMBL" id="RWS01774.1"/>
    </source>
</evidence>
<feature type="non-terminal residue" evidence="1">
    <location>
        <position position="1"/>
    </location>
</feature>
<reference evidence="1" key="2">
    <citation type="submission" date="2018-11" db="EMBL/GenBank/DDBJ databases">
        <title>Trombidioid mite genomics.</title>
        <authorList>
            <person name="Dong X."/>
        </authorList>
    </citation>
    <scope>NUCLEOTIDE SEQUENCE</scope>
    <source>
        <strain evidence="1">UoL-WK</strain>
    </source>
</reference>
<protein>
    <submittedName>
        <fullName evidence="1">Uncharacterized protein</fullName>
    </submittedName>
</protein>
<keyword evidence="3" id="KW-1185">Reference proteome</keyword>
<evidence type="ECO:0000313" key="3">
    <source>
        <dbReference type="Proteomes" id="UP000285301"/>
    </source>
</evidence>
<dbReference type="Proteomes" id="UP000285301">
    <property type="component" value="Unassembled WGS sequence"/>
</dbReference>
<feature type="non-terminal residue" evidence="1">
    <location>
        <position position="21"/>
    </location>
</feature>
<sequence length="21" mass="2516">TTLMKRDSSRLVMLIFTMKMI</sequence>
<dbReference type="EMBL" id="NCKU01008640">
    <property type="protein sequence ID" value="RWS01777.1"/>
    <property type="molecule type" value="Genomic_DNA"/>
</dbReference>
<dbReference type="AlphaFoldDB" id="A0A3S3NTY7"/>